<keyword evidence="3" id="KW-0804">Transcription</keyword>
<dbReference type="InterPro" id="IPR036388">
    <property type="entry name" value="WH-like_DNA-bd_sf"/>
</dbReference>
<dbReference type="InterPro" id="IPR011991">
    <property type="entry name" value="ArsR-like_HTH"/>
</dbReference>
<name>A0ABN2ISX9_9ACTN</name>
<accession>A0ABN2ISX9</accession>
<dbReference type="RefSeq" id="WP_344161623.1">
    <property type="nucleotide sequence ID" value="NZ_BAAANF010000022.1"/>
</dbReference>
<keyword evidence="1" id="KW-0805">Transcription regulation</keyword>
<sequence length="104" mass="11835">MARPKTDGADDVHLLELFEVIGQRWTLRILWQLRSRPLSYREIAAEIPGLSTSVLTSRIRHLKSVGLVQHQGAGYELTPVGTELIAHVQHLRKWAEGIEFRSEP</sequence>
<evidence type="ECO:0000256" key="1">
    <source>
        <dbReference type="ARBA" id="ARBA00023015"/>
    </source>
</evidence>
<dbReference type="CDD" id="cd00090">
    <property type="entry name" value="HTH_ARSR"/>
    <property type="match status" value="1"/>
</dbReference>
<feature type="domain" description="HTH hxlR-type" evidence="4">
    <location>
        <begin position="12"/>
        <end position="103"/>
    </location>
</feature>
<evidence type="ECO:0000313" key="6">
    <source>
        <dbReference type="Proteomes" id="UP001500280"/>
    </source>
</evidence>
<evidence type="ECO:0000256" key="2">
    <source>
        <dbReference type="ARBA" id="ARBA00023125"/>
    </source>
</evidence>
<dbReference type="InterPro" id="IPR002577">
    <property type="entry name" value="HTH_HxlR"/>
</dbReference>
<gene>
    <name evidence="5" type="ORF">GCM10009745_68900</name>
</gene>
<dbReference type="PANTHER" id="PTHR33204:SF37">
    <property type="entry name" value="HTH-TYPE TRANSCRIPTIONAL REGULATOR YODB"/>
    <property type="match status" value="1"/>
</dbReference>
<dbReference type="PANTHER" id="PTHR33204">
    <property type="entry name" value="TRANSCRIPTIONAL REGULATOR, MARR FAMILY"/>
    <property type="match status" value="1"/>
</dbReference>
<evidence type="ECO:0000259" key="4">
    <source>
        <dbReference type="PROSITE" id="PS51118"/>
    </source>
</evidence>
<keyword evidence="2" id="KW-0238">DNA-binding</keyword>
<organism evidence="5 6">
    <name type="scientific">Kribbella yunnanensis</name>
    <dbReference type="NCBI Taxonomy" id="190194"/>
    <lineage>
        <taxon>Bacteria</taxon>
        <taxon>Bacillati</taxon>
        <taxon>Actinomycetota</taxon>
        <taxon>Actinomycetes</taxon>
        <taxon>Propionibacteriales</taxon>
        <taxon>Kribbellaceae</taxon>
        <taxon>Kribbella</taxon>
    </lineage>
</organism>
<comment type="caution">
    <text evidence="5">The sequence shown here is derived from an EMBL/GenBank/DDBJ whole genome shotgun (WGS) entry which is preliminary data.</text>
</comment>
<evidence type="ECO:0000256" key="3">
    <source>
        <dbReference type="ARBA" id="ARBA00023163"/>
    </source>
</evidence>
<dbReference type="Gene3D" id="1.10.10.10">
    <property type="entry name" value="Winged helix-like DNA-binding domain superfamily/Winged helix DNA-binding domain"/>
    <property type="match status" value="1"/>
</dbReference>
<reference evidence="5 6" key="1">
    <citation type="journal article" date="2019" name="Int. J. Syst. Evol. Microbiol.">
        <title>The Global Catalogue of Microorganisms (GCM) 10K type strain sequencing project: providing services to taxonomists for standard genome sequencing and annotation.</title>
        <authorList>
            <consortium name="The Broad Institute Genomics Platform"/>
            <consortium name="The Broad Institute Genome Sequencing Center for Infectious Disease"/>
            <person name="Wu L."/>
            <person name="Ma J."/>
        </authorList>
    </citation>
    <scope>NUCLEOTIDE SEQUENCE [LARGE SCALE GENOMIC DNA]</scope>
    <source>
        <strain evidence="5 6">JCM 14307</strain>
    </source>
</reference>
<dbReference type="EMBL" id="BAAANF010000022">
    <property type="protein sequence ID" value="GAA1711050.1"/>
    <property type="molecule type" value="Genomic_DNA"/>
</dbReference>
<keyword evidence="6" id="KW-1185">Reference proteome</keyword>
<dbReference type="Pfam" id="PF01638">
    <property type="entry name" value="HxlR"/>
    <property type="match status" value="1"/>
</dbReference>
<proteinExistence type="predicted"/>
<dbReference type="PROSITE" id="PS51118">
    <property type="entry name" value="HTH_HXLR"/>
    <property type="match status" value="1"/>
</dbReference>
<dbReference type="SUPFAM" id="SSF46785">
    <property type="entry name" value="Winged helix' DNA-binding domain"/>
    <property type="match status" value="1"/>
</dbReference>
<dbReference type="InterPro" id="IPR036390">
    <property type="entry name" value="WH_DNA-bd_sf"/>
</dbReference>
<dbReference type="Proteomes" id="UP001500280">
    <property type="component" value="Unassembled WGS sequence"/>
</dbReference>
<protein>
    <submittedName>
        <fullName evidence="5">Winged helix-turn-helix transcriptional regulator</fullName>
    </submittedName>
</protein>
<evidence type="ECO:0000313" key="5">
    <source>
        <dbReference type="EMBL" id="GAA1711050.1"/>
    </source>
</evidence>